<evidence type="ECO:0000259" key="2">
    <source>
        <dbReference type="PROSITE" id="PS51708"/>
    </source>
</evidence>
<proteinExistence type="predicted"/>
<dbReference type="Gene3D" id="1.40.20.10">
    <property type="entry name" value="CHAD domain"/>
    <property type="match status" value="1"/>
</dbReference>
<accession>Q1YK82</accession>
<dbReference type="PROSITE" id="PS51708">
    <property type="entry name" value="CHAD"/>
    <property type="match status" value="1"/>
</dbReference>
<feature type="domain" description="CHAD" evidence="2">
    <location>
        <begin position="8"/>
        <end position="287"/>
    </location>
</feature>
<dbReference type="EMBL" id="AAPJ01000002">
    <property type="protein sequence ID" value="EAS50641.1"/>
    <property type="molecule type" value="Genomic_DNA"/>
</dbReference>
<organism evidence="3 4">
    <name type="scientific">Aurantimonas manganoxydans (strain ATCC BAA-1229 / DSM 21871 / SI85-9A1)</name>
    <dbReference type="NCBI Taxonomy" id="287752"/>
    <lineage>
        <taxon>Bacteria</taxon>
        <taxon>Pseudomonadati</taxon>
        <taxon>Pseudomonadota</taxon>
        <taxon>Alphaproteobacteria</taxon>
        <taxon>Hyphomicrobiales</taxon>
        <taxon>Aurantimonadaceae</taxon>
        <taxon>Aurantimonas</taxon>
    </lineage>
</organism>
<dbReference type="PANTHER" id="PTHR39339:SF1">
    <property type="entry name" value="CHAD DOMAIN-CONTAINING PROTEIN"/>
    <property type="match status" value="1"/>
</dbReference>
<dbReference type="OrthoDB" id="9810907at2"/>
<sequence length="323" mass="35069">MAYKLDPAAPLDAEFRRIAGEQLRRAERVLVAADGDPNAAVHEARKRLKKLRGLTRLVRDARPAFHAKENARYRDLARSLSGARDSGALVEALDRLADHYGAEVAPTVFEHVRSELTARREAATSRDLGPAIEAAARSLGAARHKLDGFVIAPKDKTGDAAAIIAEGFARTHDRARSALATARKEGDDEALHALRKRVKYHWMHLRLIAPLWPEAIAPLTKAAKAIADGLGLDHDYAVMGQHIAAEPNAFGSPRELAVLAALIDRRQAELRAAALDTARRLLADDPDGVKMRVKRLYRAGPARTASDPDAPVASPLEVLRQAG</sequence>
<feature type="region of interest" description="Disordered" evidence="1">
    <location>
        <begin position="300"/>
        <end position="323"/>
    </location>
</feature>
<protein>
    <recommendedName>
        <fullName evidence="2">CHAD domain-containing protein</fullName>
    </recommendedName>
</protein>
<evidence type="ECO:0000256" key="1">
    <source>
        <dbReference type="SAM" id="MobiDB-lite"/>
    </source>
</evidence>
<dbReference type="Proteomes" id="UP000000321">
    <property type="component" value="Unassembled WGS sequence"/>
</dbReference>
<keyword evidence="4" id="KW-1185">Reference proteome</keyword>
<gene>
    <name evidence="3" type="ORF">SI859A1_00761</name>
</gene>
<name>Q1YK82_AURMS</name>
<dbReference type="InterPro" id="IPR007899">
    <property type="entry name" value="CHAD_dom"/>
</dbReference>
<reference evidence="3 4" key="1">
    <citation type="journal article" date="2008" name="Appl. Environ. Microbiol.">
        <title>Genomic insights into Mn(II) oxidation by the marine alphaproteobacterium Aurantimonas sp. strain SI85-9A1.</title>
        <authorList>
            <person name="Dick G.J."/>
            <person name="Podell S."/>
            <person name="Johnson H.A."/>
            <person name="Rivera-Espinoza Y."/>
            <person name="Bernier-Latmani R."/>
            <person name="McCarthy J.K."/>
            <person name="Torpey J.W."/>
            <person name="Clement B.G."/>
            <person name="Gaasterland T."/>
            <person name="Tebo B.M."/>
        </authorList>
    </citation>
    <scope>NUCLEOTIDE SEQUENCE [LARGE SCALE GENOMIC DNA]</scope>
    <source>
        <strain evidence="3 4">SI85-9A1</strain>
    </source>
</reference>
<dbReference type="AlphaFoldDB" id="Q1YK82"/>
<dbReference type="RefSeq" id="WP_009208634.1">
    <property type="nucleotide sequence ID" value="NZ_BBWP01000015.1"/>
</dbReference>
<dbReference type="SMART" id="SM00880">
    <property type="entry name" value="CHAD"/>
    <property type="match status" value="1"/>
</dbReference>
<dbReference type="Pfam" id="PF05235">
    <property type="entry name" value="CHAD"/>
    <property type="match status" value="1"/>
</dbReference>
<evidence type="ECO:0000313" key="3">
    <source>
        <dbReference type="EMBL" id="EAS50641.1"/>
    </source>
</evidence>
<dbReference type="InterPro" id="IPR038186">
    <property type="entry name" value="CHAD_dom_sf"/>
</dbReference>
<comment type="caution">
    <text evidence="3">The sequence shown here is derived from an EMBL/GenBank/DDBJ whole genome shotgun (WGS) entry which is preliminary data.</text>
</comment>
<dbReference type="HOGENOM" id="CLU_074535_0_0_5"/>
<evidence type="ECO:0000313" key="4">
    <source>
        <dbReference type="Proteomes" id="UP000000321"/>
    </source>
</evidence>
<dbReference type="BioCyc" id="AURANTIMONAS:SI859A1_00761-MONOMER"/>
<dbReference type="PANTHER" id="PTHR39339">
    <property type="entry name" value="SLR1444 PROTEIN"/>
    <property type="match status" value="1"/>
</dbReference>